<name>A0ABY0IGH1_9BACT</name>
<accession>A0ABY0IGH1</accession>
<evidence type="ECO:0000313" key="2">
    <source>
        <dbReference type="Proteomes" id="UP000443582"/>
    </source>
</evidence>
<dbReference type="Proteomes" id="UP000443582">
    <property type="component" value="Unassembled WGS sequence"/>
</dbReference>
<proteinExistence type="predicted"/>
<comment type="caution">
    <text evidence="1">The sequence shown here is derived from an EMBL/GenBank/DDBJ whole genome shotgun (WGS) entry which is preliminary data.</text>
</comment>
<sequence>MSKKLQELLADLENFSPKQMRTLRNNLNNRLQSFSNEYKEPKELQPSHKLYGLEEGECRELLGVVKKKLIQAKFS</sequence>
<evidence type="ECO:0000313" key="1">
    <source>
        <dbReference type="EMBL" id="RZF21213.1"/>
    </source>
</evidence>
<gene>
    <name evidence="1" type="ORF">DAY19_05900</name>
</gene>
<organism evidence="1 2">
    <name type="scientific">Halobacteriovorax vibrionivorans</name>
    <dbReference type="NCBI Taxonomy" id="2152716"/>
    <lineage>
        <taxon>Bacteria</taxon>
        <taxon>Pseudomonadati</taxon>
        <taxon>Bdellovibrionota</taxon>
        <taxon>Bacteriovoracia</taxon>
        <taxon>Bacteriovoracales</taxon>
        <taxon>Halobacteriovoraceae</taxon>
        <taxon>Halobacteriovorax</taxon>
    </lineage>
</organism>
<dbReference type="EMBL" id="QDKL01000002">
    <property type="protein sequence ID" value="RZF21213.1"/>
    <property type="molecule type" value="Genomic_DNA"/>
</dbReference>
<protein>
    <submittedName>
        <fullName evidence="1">Uncharacterized protein</fullName>
    </submittedName>
</protein>
<reference evidence="2" key="1">
    <citation type="journal article" date="2019" name="Int. J. Syst. Evol. Microbiol.">
        <title>Halobacteriovorax valvorus sp. nov., a novel prokaryotic predator isolated from coastal seawater of China.</title>
        <authorList>
            <person name="Chen M.-X."/>
        </authorList>
    </citation>
    <scope>NUCLEOTIDE SEQUENCE [LARGE SCALE GENOMIC DNA]</scope>
    <source>
        <strain evidence="2">BL9</strain>
    </source>
</reference>
<keyword evidence="2" id="KW-1185">Reference proteome</keyword>
<dbReference type="RefSeq" id="WP_114706280.1">
    <property type="nucleotide sequence ID" value="NZ_QDKL01000002.1"/>
</dbReference>